<sequence>MTSPLSNLLVCLGVLLVIILLALALFVGGILGVDTSSFAGAFNAIAAQC</sequence>
<protein>
    <submittedName>
        <fullName evidence="1">Uncharacterized protein</fullName>
    </submittedName>
</protein>
<dbReference type="RefSeq" id="WP_155925660.1">
    <property type="nucleotide sequence ID" value="NZ_JAVGVR010000001.1"/>
</dbReference>
<reference evidence="1" key="1">
    <citation type="submission" date="2023-08" db="EMBL/GenBank/DDBJ databases">
        <title>Nitrogen cycling bacteria in agricultural field soils.</title>
        <authorList>
            <person name="Jang J."/>
        </authorList>
    </citation>
    <scope>NUCLEOTIDE SEQUENCE</scope>
    <source>
        <strain evidence="1">PS3-36</strain>
    </source>
</reference>
<proteinExistence type="predicted"/>
<dbReference type="AlphaFoldDB" id="A0AA90TSE0"/>
<comment type="caution">
    <text evidence="1">The sequence shown here is derived from an EMBL/GenBank/DDBJ whole genome shotgun (WGS) entry which is preliminary data.</text>
</comment>
<name>A0AA90TSE0_9BACI</name>
<dbReference type="Proteomes" id="UP001178888">
    <property type="component" value="Unassembled WGS sequence"/>
</dbReference>
<organism evidence="1 2">
    <name type="scientific">Bacillus salipaludis</name>
    <dbReference type="NCBI Taxonomy" id="2547811"/>
    <lineage>
        <taxon>Bacteria</taxon>
        <taxon>Bacillati</taxon>
        <taxon>Bacillota</taxon>
        <taxon>Bacilli</taxon>
        <taxon>Bacillales</taxon>
        <taxon>Bacillaceae</taxon>
        <taxon>Bacillus</taxon>
    </lineage>
</organism>
<accession>A0AA90TSE0</accession>
<evidence type="ECO:0000313" key="2">
    <source>
        <dbReference type="Proteomes" id="UP001178888"/>
    </source>
</evidence>
<evidence type="ECO:0000313" key="1">
    <source>
        <dbReference type="EMBL" id="MDQ6597510.1"/>
    </source>
</evidence>
<dbReference type="EMBL" id="JAVGVR010000001">
    <property type="protein sequence ID" value="MDQ6597510.1"/>
    <property type="molecule type" value="Genomic_DNA"/>
</dbReference>
<keyword evidence="2" id="KW-1185">Reference proteome</keyword>
<gene>
    <name evidence="1" type="ORF">RCG21_14270</name>
</gene>